<sequence>MNYLTQATSKINFSMPTSPKDEFKSNMFTNGHMNSNHVSYKQVHENDKANIVILNEPSLCQWMGSIHPNGSLYEEPLDISKAQKEHAKFRHLLESEGCIVYTVREILTGTKINKMNDITHRVHIEDFAFNSVSYVLDENQSEDELGQTDKMLLSDEYKRQCLDSMSNEQLVDVILTRPTIKLRKSERDTELLATNYSFKPLVNLVFQRDQQITTANGIVMANLSSPIRAPEVEVMKLCFKLLELPVIGEIPNPGRLEGGDFYPCGQDLCFIGVGLRSNFYAVQYLMDNNLLGTSRVAVVKDYFDMNQQRMHLDTVCNIIDHKVMLILEDICGEQSSIRRLVDEYTRNPDTGRYELSRHDIEYSRYLEDQGFQLVKVSNQNQADYGCNGLNIGNGKFIVVDKATAKTVARSSKSKTQLIFVDFRTVTKMYGSVHCCSQVVSRSSPETLLGMVHSESNESFIQHMNNISPPPTIKRNSVNLNTAVIPNPVANYQGKDIVLMVAPTYFVKPRVGSELINASVIRKTRQLVLQDYAKLHRTMVELGVDIHLFAHEPYHGTDHAVYVSEWFSTHSKEELGVQEDTLVLYPLKDVIKRRERRADILKYAFLPRYTRVLDFTPCESGQIQVIETTIQKYLHNQSNTLTCSGTFITSTSNQNAEGSYLDHSGIVLDRKSKLAYISIDEKICCLNVAQLWAKTLGYNLITMKSQHRADKFLNLGKDFAIFCPEALDTKADADVVLEHLKASQRSIILINIHQMNQFIAEVIEINARTQDKSILIITEKYYNLYTAQQIQQLEQCVQKIIRTDLPHLQSQGGNNMIGMIGQLY</sequence>
<dbReference type="SUPFAM" id="SSF55909">
    <property type="entry name" value="Pentein"/>
    <property type="match status" value="2"/>
</dbReference>
<evidence type="ECO:0000313" key="2">
    <source>
        <dbReference type="Proteomes" id="UP000076078"/>
    </source>
</evidence>
<dbReference type="EMBL" id="LODT01000011">
    <property type="protein sequence ID" value="KYR01130.1"/>
    <property type="molecule type" value="Genomic_DNA"/>
</dbReference>
<keyword evidence="2" id="KW-1185">Reference proteome</keyword>
<dbReference type="GO" id="GO:0016990">
    <property type="term" value="F:arginine deiminase activity"/>
    <property type="evidence" value="ECO:0007669"/>
    <property type="project" value="TreeGrafter"/>
</dbReference>
<evidence type="ECO:0000313" key="1">
    <source>
        <dbReference type="EMBL" id="KYR01130.1"/>
    </source>
</evidence>
<gene>
    <name evidence="1" type="ORF">DLAC_02234</name>
</gene>
<name>A0A152A4G5_TIELA</name>
<reference evidence="1 2" key="1">
    <citation type="submission" date="2015-12" db="EMBL/GenBank/DDBJ databases">
        <title>Dictyostelia acquired genes for synthesis and detection of signals that induce cell-type specialization by lateral gene transfer from prokaryotes.</title>
        <authorList>
            <person name="Gloeckner G."/>
            <person name="Schaap P."/>
        </authorList>
    </citation>
    <scope>NUCLEOTIDE SEQUENCE [LARGE SCALE GENOMIC DNA]</scope>
    <source>
        <strain evidence="1 2">TK</strain>
    </source>
</reference>
<dbReference type="STRING" id="361077.A0A152A4G5"/>
<dbReference type="Gene3D" id="3.75.10.10">
    <property type="entry name" value="L-arginine/glycine Amidinotransferase, Chain A"/>
    <property type="match status" value="2"/>
</dbReference>
<dbReference type="AlphaFoldDB" id="A0A152A4G5"/>
<comment type="caution">
    <text evidence="1">The sequence shown here is derived from an EMBL/GenBank/DDBJ whole genome shotgun (WGS) entry which is preliminary data.</text>
</comment>
<accession>A0A152A4G5</accession>
<proteinExistence type="predicted"/>
<dbReference type="GO" id="GO:0019546">
    <property type="term" value="P:L-arginine deiminase pathway"/>
    <property type="evidence" value="ECO:0007669"/>
    <property type="project" value="TreeGrafter"/>
</dbReference>
<dbReference type="Pfam" id="PF02274">
    <property type="entry name" value="ADI"/>
    <property type="match status" value="1"/>
</dbReference>
<dbReference type="OrthoDB" id="5590314at2759"/>
<dbReference type="PANTHER" id="PTHR47271:SF2">
    <property type="entry name" value="ARGININE DEIMINASE"/>
    <property type="match status" value="1"/>
</dbReference>
<dbReference type="Pfam" id="PF19420">
    <property type="entry name" value="DDAH_eukar"/>
    <property type="match status" value="2"/>
</dbReference>
<dbReference type="PANTHER" id="PTHR47271">
    <property type="entry name" value="ARGININE DEIMINASE"/>
    <property type="match status" value="1"/>
</dbReference>
<dbReference type="Proteomes" id="UP000076078">
    <property type="component" value="Unassembled WGS sequence"/>
</dbReference>
<dbReference type="OMA" id="QWMGSIH"/>
<organism evidence="1 2">
    <name type="scientific">Tieghemostelium lacteum</name>
    <name type="common">Slime mold</name>
    <name type="synonym">Dictyostelium lacteum</name>
    <dbReference type="NCBI Taxonomy" id="361077"/>
    <lineage>
        <taxon>Eukaryota</taxon>
        <taxon>Amoebozoa</taxon>
        <taxon>Evosea</taxon>
        <taxon>Eumycetozoa</taxon>
        <taxon>Dictyostelia</taxon>
        <taxon>Dictyosteliales</taxon>
        <taxon>Raperosteliaceae</taxon>
        <taxon>Tieghemostelium</taxon>
    </lineage>
</organism>
<dbReference type="InParanoid" id="A0A152A4G5"/>
<protein>
    <submittedName>
        <fullName evidence="1">Putative arginine deiminase</fullName>
    </submittedName>
</protein>